<dbReference type="InterPro" id="IPR014001">
    <property type="entry name" value="Helicase_ATP-bd"/>
</dbReference>
<proteinExistence type="inferred from homology"/>
<evidence type="ECO:0000256" key="1">
    <source>
        <dbReference type="ARBA" id="ARBA00007025"/>
    </source>
</evidence>
<organism evidence="15 16">
    <name type="scientific">Diutina rugosa</name>
    <name type="common">Yeast</name>
    <name type="synonym">Candida rugosa</name>
    <dbReference type="NCBI Taxonomy" id="5481"/>
    <lineage>
        <taxon>Eukaryota</taxon>
        <taxon>Fungi</taxon>
        <taxon>Dikarya</taxon>
        <taxon>Ascomycota</taxon>
        <taxon>Saccharomycotina</taxon>
        <taxon>Pichiomycetes</taxon>
        <taxon>Debaryomycetaceae</taxon>
        <taxon>Diutina</taxon>
    </lineage>
</organism>
<dbReference type="Pfam" id="PF00271">
    <property type="entry name" value="Helicase_C"/>
    <property type="match status" value="1"/>
</dbReference>
<dbReference type="InterPro" id="IPR038718">
    <property type="entry name" value="SNF2-like_sf"/>
</dbReference>
<feature type="region of interest" description="Disordered" evidence="11">
    <location>
        <begin position="181"/>
        <end position="224"/>
    </location>
</feature>
<dbReference type="SMART" id="SM00490">
    <property type="entry name" value="HELICc"/>
    <property type="match status" value="1"/>
</dbReference>
<dbReference type="GeneID" id="54780205"/>
<dbReference type="RefSeq" id="XP_034013510.1">
    <property type="nucleotide sequence ID" value="XM_034154108.1"/>
</dbReference>
<feature type="region of interest" description="Disordered" evidence="11">
    <location>
        <begin position="1"/>
        <end position="32"/>
    </location>
</feature>
<dbReference type="PANTHER" id="PTHR45626">
    <property type="entry name" value="TRANSCRIPTION TERMINATION FACTOR 2-RELATED"/>
    <property type="match status" value="1"/>
</dbReference>
<name>A0A642UT95_DIURU</name>
<evidence type="ECO:0000256" key="4">
    <source>
        <dbReference type="ARBA" id="ARBA00022771"/>
    </source>
</evidence>
<dbReference type="VEuPathDB" id="FungiDB:DIURU_001552"/>
<evidence type="ECO:0000256" key="3">
    <source>
        <dbReference type="ARBA" id="ARBA00022741"/>
    </source>
</evidence>
<accession>A0A642UT95</accession>
<reference evidence="15 16" key="1">
    <citation type="submission" date="2019-07" db="EMBL/GenBank/DDBJ databases">
        <title>Genome assembly of two rare yeast pathogens: Diutina rugosa and Trichomonascus ciferrii.</title>
        <authorList>
            <person name="Mixao V."/>
            <person name="Saus E."/>
            <person name="Hansen A."/>
            <person name="Lass-Flor C."/>
            <person name="Gabaldon T."/>
        </authorList>
    </citation>
    <scope>NUCLEOTIDE SEQUENCE [LARGE SCALE GENOMIC DNA]</scope>
    <source>
        <strain evidence="15 16">CBS 613</strain>
    </source>
</reference>
<feature type="domain" description="Helicase ATP-binding" evidence="13">
    <location>
        <begin position="406"/>
        <end position="609"/>
    </location>
</feature>
<feature type="compositionally biased region" description="Polar residues" evidence="11">
    <location>
        <begin position="207"/>
        <end position="224"/>
    </location>
</feature>
<evidence type="ECO:0000256" key="7">
    <source>
        <dbReference type="ARBA" id="ARBA00022833"/>
    </source>
</evidence>
<feature type="compositionally biased region" description="Acidic residues" evidence="11">
    <location>
        <begin position="187"/>
        <end position="197"/>
    </location>
</feature>
<feature type="domain" description="Helicase C-terminal" evidence="14">
    <location>
        <begin position="978"/>
        <end position="1143"/>
    </location>
</feature>
<dbReference type="AlphaFoldDB" id="A0A642UT95"/>
<dbReference type="OMA" id="CHPHLIN"/>
<dbReference type="Gene3D" id="3.40.50.10810">
    <property type="entry name" value="Tandem AAA-ATPase domain"/>
    <property type="match status" value="1"/>
</dbReference>
<keyword evidence="7" id="KW-0862">Zinc</keyword>
<feature type="region of interest" description="Disordered" evidence="11">
    <location>
        <begin position="60"/>
        <end position="83"/>
    </location>
</feature>
<feature type="coiled-coil region" evidence="10">
    <location>
        <begin position="279"/>
        <end position="306"/>
    </location>
</feature>
<protein>
    <submittedName>
        <fullName evidence="15">Uncharacterized protein</fullName>
    </submittedName>
</protein>
<dbReference type="InterPro" id="IPR013083">
    <property type="entry name" value="Znf_RING/FYVE/PHD"/>
</dbReference>
<dbReference type="GO" id="GO:0000724">
    <property type="term" value="P:double-strand break repair via homologous recombination"/>
    <property type="evidence" value="ECO:0007669"/>
    <property type="project" value="TreeGrafter"/>
</dbReference>
<dbReference type="SUPFAM" id="SSF57850">
    <property type="entry name" value="RING/U-box"/>
    <property type="match status" value="1"/>
</dbReference>
<evidence type="ECO:0000256" key="2">
    <source>
        <dbReference type="ARBA" id="ARBA00022723"/>
    </source>
</evidence>
<dbReference type="InterPro" id="IPR017907">
    <property type="entry name" value="Znf_RING_CS"/>
</dbReference>
<dbReference type="InterPro" id="IPR027417">
    <property type="entry name" value="P-loop_NTPase"/>
</dbReference>
<feature type="domain" description="RING-type" evidence="12">
    <location>
        <begin position="860"/>
        <end position="907"/>
    </location>
</feature>
<dbReference type="GO" id="GO:0016787">
    <property type="term" value="F:hydrolase activity"/>
    <property type="evidence" value="ECO:0007669"/>
    <property type="project" value="UniProtKB-KW"/>
</dbReference>
<dbReference type="PROSITE" id="PS51194">
    <property type="entry name" value="HELICASE_CTER"/>
    <property type="match status" value="1"/>
</dbReference>
<evidence type="ECO:0000256" key="6">
    <source>
        <dbReference type="ARBA" id="ARBA00022806"/>
    </source>
</evidence>
<dbReference type="Pfam" id="PF00176">
    <property type="entry name" value="SNF2-rel_dom"/>
    <property type="match status" value="1"/>
</dbReference>
<evidence type="ECO:0000256" key="5">
    <source>
        <dbReference type="ARBA" id="ARBA00022801"/>
    </source>
</evidence>
<dbReference type="SMART" id="SM00184">
    <property type="entry name" value="RING"/>
    <property type="match status" value="1"/>
</dbReference>
<dbReference type="CDD" id="cd18793">
    <property type="entry name" value="SF2_C_SNF"/>
    <property type="match status" value="1"/>
</dbReference>
<keyword evidence="5" id="KW-0378">Hydrolase</keyword>
<evidence type="ECO:0000256" key="11">
    <source>
        <dbReference type="SAM" id="MobiDB-lite"/>
    </source>
</evidence>
<dbReference type="InterPro" id="IPR000330">
    <property type="entry name" value="SNF2_N"/>
</dbReference>
<dbReference type="GO" id="GO:0005737">
    <property type="term" value="C:cytoplasm"/>
    <property type="evidence" value="ECO:0007669"/>
    <property type="project" value="TreeGrafter"/>
</dbReference>
<dbReference type="Gene3D" id="3.30.40.10">
    <property type="entry name" value="Zinc/RING finger domain, C3HC4 (zinc finger)"/>
    <property type="match status" value="1"/>
</dbReference>
<dbReference type="PANTHER" id="PTHR45626:SF16">
    <property type="entry name" value="ATP-DEPENDENT HELICASE ULS1"/>
    <property type="match status" value="1"/>
</dbReference>
<dbReference type="EMBL" id="SWFT01000050">
    <property type="protein sequence ID" value="KAA8905124.1"/>
    <property type="molecule type" value="Genomic_DNA"/>
</dbReference>
<keyword evidence="3" id="KW-0547">Nucleotide-binding</keyword>
<dbReference type="GO" id="GO:0005524">
    <property type="term" value="F:ATP binding"/>
    <property type="evidence" value="ECO:0007669"/>
    <property type="project" value="UniProtKB-KW"/>
</dbReference>
<dbReference type="PROSITE" id="PS51192">
    <property type="entry name" value="HELICASE_ATP_BIND_1"/>
    <property type="match status" value="1"/>
</dbReference>
<keyword evidence="6" id="KW-0347">Helicase</keyword>
<evidence type="ECO:0000256" key="9">
    <source>
        <dbReference type="PROSITE-ProRule" id="PRU00175"/>
    </source>
</evidence>
<keyword evidence="16" id="KW-1185">Reference proteome</keyword>
<dbReference type="InterPro" id="IPR001841">
    <property type="entry name" value="Znf_RING"/>
</dbReference>
<keyword evidence="10" id="KW-0175">Coiled coil</keyword>
<comment type="caution">
    <text evidence="15">The sequence shown here is derived from an EMBL/GenBank/DDBJ whole genome shotgun (WGS) entry which is preliminary data.</text>
</comment>
<dbReference type="GO" id="GO:0004386">
    <property type="term" value="F:helicase activity"/>
    <property type="evidence" value="ECO:0007669"/>
    <property type="project" value="UniProtKB-KW"/>
</dbReference>
<evidence type="ECO:0000259" key="12">
    <source>
        <dbReference type="PROSITE" id="PS50089"/>
    </source>
</evidence>
<keyword evidence="2" id="KW-0479">Metal-binding</keyword>
<dbReference type="InterPro" id="IPR001650">
    <property type="entry name" value="Helicase_C-like"/>
</dbReference>
<evidence type="ECO:0000313" key="15">
    <source>
        <dbReference type="EMBL" id="KAA8905124.1"/>
    </source>
</evidence>
<dbReference type="Gene3D" id="3.40.50.300">
    <property type="entry name" value="P-loop containing nucleotide triphosphate hydrolases"/>
    <property type="match status" value="1"/>
</dbReference>
<dbReference type="InterPro" id="IPR049730">
    <property type="entry name" value="SNF2/RAD54-like_C"/>
</dbReference>
<evidence type="ECO:0000259" key="14">
    <source>
        <dbReference type="PROSITE" id="PS51194"/>
    </source>
</evidence>
<gene>
    <name evidence="15" type="ORF">DIURU_001552</name>
</gene>
<dbReference type="SMART" id="SM00487">
    <property type="entry name" value="DEXDc"/>
    <property type="match status" value="1"/>
</dbReference>
<keyword evidence="4 9" id="KW-0863">Zinc-finger</keyword>
<dbReference type="GO" id="GO:0005634">
    <property type="term" value="C:nucleus"/>
    <property type="evidence" value="ECO:0007669"/>
    <property type="project" value="TreeGrafter"/>
</dbReference>
<dbReference type="CDD" id="cd18008">
    <property type="entry name" value="DEXDc_SHPRH-like"/>
    <property type="match status" value="1"/>
</dbReference>
<evidence type="ECO:0000256" key="10">
    <source>
        <dbReference type="SAM" id="Coils"/>
    </source>
</evidence>
<evidence type="ECO:0000313" key="16">
    <source>
        <dbReference type="Proteomes" id="UP000449547"/>
    </source>
</evidence>
<evidence type="ECO:0000259" key="13">
    <source>
        <dbReference type="PROSITE" id="PS51192"/>
    </source>
</evidence>
<keyword evidence="8" id="KW-0067">ATP-binding</keyword>
<dbReference type="PROSITE" id="PS00518">
    <property type="entry name" value="ZF_RING_1"/>
    <property type="match status" value="1"/>
</dbReference>
<comment type="similarity">
    <text evidence="1">Belongs to the SNF2/RAD54 helicase family.</text>
</comment>
<dbReference type="GO" id="GO:0008270">
    <property type="term" value="F:zinc ion binding"/>
    <property type="evidence" value="ECO:0007669"/>
    <property type="project" value="UniProtKB-KW"/>
</dbReference>
<dbReference type="Proteomes" id="UP000449547">
    <property type="component" value="Unassembled WGS sequence"/>
</dbReference>
<sequence length="1154" mass="131416">MSTRMADEVVYLSDTDNEEQPVNPAPKRPRVAPDAAMMFGTPKYEIPIAEETREFADVSTTWSPEVVPDAQDRVKTPLPAPSDSIVVIESDDEPELPPPQPQDDDDIIFASDDEHITALPINDDGDSYNDQSSFLADSDGDIVLRDASPVNVHHVVSDVEESDDDIVEINSADVDPSKFKSISWAPEVDEGEVEDPDSSYRQDSSFRQDSSVTPQPAPNPQQEQIQREVANRIEGYQQNRSLLIQGVNQWHQTLANLRTFQQRMFERFRHLSQSYSQGNLEAKDEIQQVQAQLHYAKNEIKQKESLLESSRKRLFEVDQIIHNLRTSQRLPFAYSAAPAVALHHRPIVNSNVYDGGLGLKEDVDLQTLLDNIRSDEDSEEGLEVTPKEMNVSLLKHQRKGLTWMLRMEKARNQGGILADDMGLGKTIQAIALIARNKPDAKVACKTTLIIAPVSLLRQWSEEIKQKIRVEHSISVGIFHGNTRKSLSSFARFKRYDVILTSYSTLQNEFKRHYAAELSKAKEEGQASSWLPSRSDNLNGTRKYESPFFGSGKTFFRIILDEAQYIKNKNTIQSRAVASLKGSYRFCLSGTPMQNSIDELYPILRFLGIRPYCFEDKFRVDIALPLKSRNRQYDDYDRESSMKRLRALLAAILLRRTKTSTIDGKPILELPKKHLNRLDVQLEKEESEFYKRVESKIQMSARKLLGKAPVEGSNGILALLTRLRQACLHSYLIEIGEYRRQQSEEASRFIKQWQHNFTGLYDVTSSMEPRAVAIVSDQLISPKKPKGEDEDTMLPGFNNVKHDLSEAPLTQAGLKSDQFDVFLDSKEIKTDSIESTSAQAEQFPVKPELESDETELADVRCPNCNNWYTPGQDTVIVHRKCGHIFCIDCVQLLFEDSGESTYKCPTCTEQGTSGKMADVAVRDCIDFRIYDLVWNQQMPKEQFDMNCKLWWSKSKRVPIDTIIDTVIADHDGAFPTSAKMTQCINKVKEIFEKYPGEKIIIFSQFTTLFDLMRRKLDDNEIKYLRYDGSMSVDAKNDTVKRFYQDDQYKVMFLSLKAGNVGLTLTCASHIIMMDPFWNPYVEDQAMDRAHRIGQTREVHVHRLFVSGTVESRILELQDHKRELIGAAMSESGLQTVARASKREIGFLFGLNNLKE</sequence>
<dbReference type="OrthoDB" id="423559at2759"/>
<dbReference type="InterPro" id="IPR050628">
    <property type="entry name" value="SNF2_RAD54_helicase_TF"/>
</dbReference>
<dbReference type="SUPFAM" id="SSF52540">
    <property type="entry name" value="P-loop containing nucleoside triphosphate hydrolases"/>
    <property type="match status" value="2"/>
</dbReference>
<evidence type="ECO:0000256" key="8">
    <source>
        <dbReference type="ARBA" id="ARBA00022840"/>
    </source>
</evidence>
<dbReference type="PROSITE" id="PS50089">
    <property type="entry name" value="ZF_RING_2"/>
    <property type="match status" value="1"/>
</dbReference>
<dbReference type="GO" id="GO:0008094">
    <property type="term" value="F:ATP-dependent activity, acting on DNA"/>
    <property type="evidence" value="ECO:0007669"/>
    <property type="project" value="TreeGrafter"/>
</dbReference>